<organism evidence="2 3">
    <name type="scientific">Peribacillus simplex</name>
    <dbReference type="NCBI Taxonomy" id="1478"/>
    <lineage>
        <taxon>Bacteria</taxon>
        <taxon>Bacillati</taxon>
        <taxon>Bacillota</taxon>
        <taxon>Bacilli</taxon>
        <taxon>Bacillales</taxon>
        <taxon>Bacillaceae</taxon>
        <taxon>Peribacillus</taxon>
    </lineage>
</organism>
<accession>A0AA90P2E1</accession>
<evidence type="ECO:0000313" key="2">
    <source>
        <dbReference type="EMBL" id="MDP1420380.1"/>
    </source>
</evidence>
<dbReference type="AlphaFoldDB" id="A0AA90P2E1"/>
<sequence>MSKIRFTVGLMFVFGLFLSNFSIHANAMDAEMIVPKEGPEEEGGINDQSSVDIKITKISDVKITKISDDVLLNNVMSTQSAGWNYIGYDAFYGTSKTFYSGGGNLRILIAQPYTGPSIRWLYKLVEEDPLATQTVKPFELPNSSGTYTIDFNVDSYKDGDNNKAELRLLKLTVPASQVATEWYD</sequence>
<protein>
    <submittedName>
        <fullName evidence="2">Uncharacterized protein</fullName>
    </submittedName>
</protein>
<feature type="chain" id="PRO_5041636886" evidence="1">
    <location>
        <begin position="26"/>
        <end position="184"/>
    </location>
</feature>
<evidence type="ECO:0000256" key="1">
    <source>
        <dbReference type="SAM" id="SignalP"/>
    </source>
</evidence>
<evidence type="ECO:0000313" key="3">
    <source>
        <dbReference type="Proteomes" id="UP001178277"/>
    </source>
</evidence>
<reference evidence="2" key="1">
    <citation type="submission" date="2023-07" db="EMBL/GenBank/DDBJ databases">
        <title>Murine gut Bacillus species.</title>
        <authorList>
            <person name="Gutman E."/>
            <person name="Hashuel R."/>
            <person name="Litvak Y."/>
        </authorList>
    </citation>
    <scope>NUCLEOTIDE SEQUENCE</scope>
    <source>
        <strain evidence="2">RU283</strain>
    </source>
</reference>
<gene>
    <name evidence="2" type="ORF">Q8G35_18820</name>
</gene>
<dbReference type="EMBL" id="JAUUTP010000022">
    <property type="protein sequence ID" value="MDP1420380.1"/>
    <property type="molecule type" value="Genomic_DNA"/>
</dbReference>
<dbReference type="RefSeq" id="WP_305161542.1">
    <property type="nucleotide sequence ID" value="NZ_JAUUTP010000022.1"/>
</dbReference>
<keyword evidence="1" id="KW-0732">Signal</keyword>
<feature type="signal peptide" evidence="1">
    <location>
        <begin position="1"/>
        <end position="25"/>
    </location>
</feature>
<name>A0AA90P2E1_9BACI</name>
<comment type="caution">
    <text evidence="2">The sequence shown here is derived from an EMBL/GenBank/DDBJ whole genome shotgun (WGS) entry which is preliminary data.</text>
</comment>
<proteinExistence type="predicted"/>
<dbReference type="Proteomes" id="UP001178277">
    <property type="component" value="Unassembled WGS sequence"/>
</dbReference>